<dbReference type="Proteomes" id="UP000649753">
    <property type="component" value="Unassembled WGS sequence"/>
</dbReference>
<evidence type="ECO:0000256" key="3">
    <source>
        <dbReference type="ARBA" id="ARBA00022801"/>
    </source>
</evidence>
<dbReference type="InterPro" id="IPR013595">
    <property type="entry name" value="Pept_S33_TAP-like_C"/>
</dbReference>
<dbReference type="PANTHER" id="PTHR43248:SF29">
    <property type="entry name" value="TRIPEPTIDYL AMINOPEPTIDASE"/>
    <property type="match status" value="1"/>
</dbReference>
<reference evidence="5" key="1">
    <citation type="submission" date="2020-10" db="EMBL/GenBank/DDBJ databases">
        <title>Sequencing the genomes of 1000 actinobacteria strains.</title>
        <authorList>
            <person name="Klenk H.-P."/>
        </authorList>
    </citation>
    <scope>NUCLEOTIDE SEQUENCE</scope>
    <source>
        <strain evidence="5">DSM 46832</strain>
    </source>
</reference>
<evidence type="ECO:0000313" key="5">
    <source>
        <dbReference type="EMBL" id="MBE1489256.1"/>
    </source>
</evidence>
<feature type="domain" description="Peptidase S33 tripeptidyl aminopeptidase-like C-terminal" evidence="4">
    <location>
        <begin position="380"/>
        <end position="482"/>
    </location>
</feature>
<sequence length="488" mass="52267">MRKILSGVLVIAVSAVTLGSVRGVSEAGTSSALRWEACPADVASPDLECTTVRVPLDYRSPEGRQIDIAVSRLPSKDPSQRRGVLLTNPGGPGGGGLSYPGLLVNPVFPEPLPQSVRDRYDVIGFDPRGVGHSAPVTCDYTPEQIARLNLPYPGNPADVLKDAEIAETIARQCASSETAGMLPYITTANTARDMDRIREALGEPKISYLGASYGTYLGAVYTTLFPSRSDRIVLDSNLGPGGYDHTAFQRLALGMEQRFPDFAKFAAANPQYGLGVTPEQVRAKYFELAARLEKTPVQGIDGSLFRGATFDLLYTDVGFTTLAAIWQALDTGRPVPPAPPPGNPDNSLSSRLHVLCGDSSWPRSVRGYQRDVALYRMKYPLIGAAAANIGPCAFWPAPIERPVRIGDRGPSNVLMVQNLRDPGTPLAGARELRKAFGDRARMVTADQGGHGAYGLFARNTCVNDTVTTFLTTGQRPHRDVACAAAPGK</sequence>
<protein>
    <submittedName>
        <fullName evidence="5">Pimeloyl-ACP methyl ester carboxylesterase</fullName>
    </submittedName>
</protein>
<dbReference type="RefSeq" id="WP_192768754.1">
    <property type="nucleotide sequence ID" value="NZ_JADBEB010000001.1"/>
</dbReference>
<dbReference type="PANTHER" id="PTHR43248">
    <property type="entry name" value="2-SUCCINYL-6-HYDROXY-2,4-CYCLOHEXADIENE-1-CARBOXYLATE SYNTHASE"/>
    <property type="match status" value="1"/>
</dbReference>
<dbReference type="InterPro" id="IPR029058">
    <property type="entry name" value="AB_hydrolase_fold"/>
</dbReference>
<dbReference type="EMBL" id="JADBEB010000001">
    <property type="protein sequence ID" value="MBE1489256.1"/>
    <property type="molecule type" value="Genomic_DNA"/>
</dbReference>
<gene>
    <name evidence="5" type="ORF">H4W31_004894</name>
</gene>
<organism evidence="5 6">
    <name type="scientific">Plantactinospora soyae</name>
    <dbReference type="NCBI Taxonomy" id="1544732"/>
    <lineage>
        <taxon>Bacteria</taxon>
        <taxon>Bacillati</taxon>
        <taxon>Actinomycetota</taxon>
        <taxon>Actinomycetes</taxon>
        <taxon>Micromonosporales</taxon>
        <taxon>Micromonosporaceae</taxon>
        <taxon>Plantactinospora</taxon>
    </lineage>
</organism>
<keyword evidence="6" id="KW-1185">Reference proteome</keyword>
<keyword evidence="2" id="KW-0732">Signal</keyword>
<dbReference type="InterPro" id="IPR051601">
    <property type="entry name" value="Serine_prot/Carboxylest_S33"/>
</dbReference>
<comment type="caution">
    <text evidence="5">The sequence shown here is derived from an EMBL/GenBank/DDBJ whole genome shotgun (WGS) entry which is preliminary data.</text>
</comment>
<evidence type="ECO:0000259" key="4">
    <source>
        <dbReference type="Pfam" id="PF08386"/>
    </source>
</evidence>
<dbReference type="GO" id="GO:0016787">
    <property type="term" value="F:hydrolase activity"/>
    <property type="evidence" value="ECO:0007669"/>
    <property type="project" value="UniProtKB-KW"/>
</dbReference>
<comment type="similarity">
    <text evidence="1">Belongs to the peptidase S33 family.</text>
</comment>
<evidence type="ECO:0000256" key="1">
    <source>
        <dbReference type="ARBA" id="ARBA00010088"/>
    </source>
</evidence>
<dbReference type="Gene3D" id="3.40.50.1820">
    <property type="entry name" value="alpha/beta hydrolase"/>
    <property type="match status" value="1"/>
</dbReference>
<dbReference type="AlphaFoldDB" id="A0A927R8Y8"/>
<keyword evidence="3" id="KW-0378">Hydrolase</keyword>
<accession>A0A927R8Y8</accession>
<evidence type="ECO:0000313" key="6">
    <source>
        <dbReference type="Proteomes" id="UP000649753"/>
    </source>
</evidence>
<name>A0A927R8Y8_9ACTN</name>
<dbReference type="SUPFAM" id="SSF53474">
    <property type="entry name" value="alpha/beta-Hydrolases"/>
    <property type="match status" value="1"/>
</dbReference>
<dbReference type="Pfam" id="PF08386">
    <property type="entry name" value="Abhydrolase_4"/>
    <property type="match status" value="1"/>
</dbReference>
<proteinExistence type="inferred from homology"/>
<evidence type="ECO:0000256" key="2">
    <source>
        <dbReference type="ARBA" id="ARBA00022729"/>
    </source>
</evidence>